<keyword evidence="3" id="KW-1185">Reference proteome</keyword>
<name>A0A8H7J8X1_9PLEO</name>
<dbReference type="OrthoDB" id="3638982at2759"/>
<gene>
    <name evidence="2" type="ORF">EKO04_002699</name>
</gene>
<keyword evidence="1" id="KW-0732">Signal</keyword>
<evidence type="ECO:0000313" key="2">
    <source>
        <dbReference type="EMBL" id="KAF9698705.1"/>
    </source>
</evidence>
<sequence>MKLFMLTLVIGCAIASPVALGALTPAPLLNTRQTSSCDAVKVAQLSGGIQANLDVQKDELAGIKDLQSIEATNSTASASNFAAQRLKVLAIQQQGIDIRAMNQAIAGEIKSPATDGLNTVQGAQVLEMRQVMELTGVAKSDEPIFQLLVKEVQDGTKQNQANLAAAEGQCKK</sequence>
<reference evidence="2" key="2">
    <citation type="submission" date="2020-09" db="EMBL/GenBank/DDBJ databases">
        <title>Reference genome assembly for Australian Ascochyta lentis isolate Al4.</title>
        <authorList>
            <person name="Lee R.C."/>
            <person name="Farfan-Caceres L.M."/>
            <person name="Debler J.W."/>
            <person name="Williams A.H."/>
            <person name="Henares B.M."/>
        </authorList>
    </citation>
    <scope>NUCLEOTIDE SEQUENCE</scope>
    <source>
        <strain evidence="2">Al4</strain>
    </source>
</reference>
<feature type="signal peptide" evidence="1">
    <location>
        <begin position="1"/>
        <end position="15"/>
    </location>
</feature>
<evidence type="ECO:0000256" key="1">
    <source>
        <dbReference type="SAM" id="SignalP"/>
    </source>
</evidence>
<proteinExistence type="predicted"/>
<feature type="chain" id="PRO_5034471118" evidence="1">
    <location>
        <begin position="16"/>
        <end position="172"/>
    </location>
</feature>
<accession>A0A8H7J8X1</accession>
<reference evidence="2" key="1">
    <citation type="submission" date="2018-12" db="EMBL/GenBank/DDBJ databases">
        <authorList>
            <person name="Syme R.A."/>
            <person name="Farfan-Caceres L."/>
            <person name="Lichtenzveig J."/>
        </authorList>
    </citation>
    <scope>NUCLEOTIDE SEQUENCE</scope>
    <source>
        <strain evidence="2">Al4</strain>
    </source>
</reference>
<organism evidence="2 3">
    <name type="scientific">Ascochyta lentis</name>
    <dbReference type="NCBI Taxonomy" id="205686"/>
    <lineage>
        <taxon>Eukaryota</taxon>
        <taxon>Fungi</taxon>
        <taxon>Dikarya</taxon>
        <taxon>Ascomycota</taxon>
        <taxon>Pezizomycotina</taxon>
        <taxon>Dothideomycetes</taxon>
        <taxon>Pleosporomycetidae</taxon>
        <taxon>Pleosporales</taxon>
        <taxon>Pleosporineae</taxon>
        <taxon>Didymellaceae</taxon>
        <taxon>Ascochyta</taxon>
    </lineage>
</organism>
<protein>
    <submittedName>
        <fullName evidence="2">Uncharacterized protein</fullName>
    </submittedName>
</protein>
<comment type="caution">
    <text evidence="2">The sequence shown here is derived from an EMBL/GenBank/DDBJ whole genome shotgun (WGS) entry which is preliminary data.</text>
</comment>
<dbReference type="EMBL" id="RZGK01000005">
    <property type="protein sequence ID" value="KAF9698705.1"/>
    <property type="molecule type" value="Genomic_DNA"/>
</dbReference>
<dbReference type="AlphaFoldDB" id="A0A8H7J8X1"/>
<evidence type="ECO:0000313" key="3">
    <source>
        <dbReference type="Proteomes" id="UP000651452"/>
    </source>
</evidence>
<dbReference type="Proteomes" id="UP000651452">
    <property type="component" value="Unassembled WGS sequence"/>
</dbReference>